<dbReference type="AlphaFoldDB" id="A0A0M8ZXQ3"/>
<dbReference type="Proteomes" id="UP000053105">
    <property type="component" value="Unassembled WGS sequence"/>
</dbReference>
<dbReference type="OrthoDB" id="7614231at2759"/>
<feature type="domain" description="DUF7041" evidence="2">
    <location>
        <begin position="26"/>
        <end position="107"/>
    </location>
</feature>
<accession>A0A0M8ZXQ3</accession>
<proteinExistence type="predicted"/>
<feature type="region of interest" description="Disordered" evidence="1">
    <location>
        <begin position="208"/>
        <end position="228"/>
    </location>
</feature>
<organism evidence="3 4">
    <name type="scientific">Melipona quadrifasciata</name>
    <dbReference type="NCBI Taxonomy" id="166423"/>
    <lineage>
        <taxon>Eukaryota</taxon>
        <taxon>Metazoa</taxon>
        <taxon>Ecdysozoa</taxon>
        <taxon>Arthropoda</taxon>
        <taxon>Hexapoda</taxon>
        <taxon>Insecta</taxon>
        <taxon>Pterygota</taxon>
        <taxon>Neoptera</taxon>
        <taxon>Endopterygota</taxon>
        <taxon>Hymenoptera</taxon>
        <taxon>Apocrita</taxon>
        <taxon>Aculeata</taxon>
        <taxon>Apoidea</taxon>
        <taxon>Anthophila</taxon>
        <taxon>Apidae</taxon>
        <taxon>Melipona</taxon>
    </lineage>
</organism>
<name>A0A0M8ZXQ3_9HYME</name>
<feature type="compositionally biased region" description="Basic residues" evidence="1">
    <location>
        <begin position="215"/>
        <end position="227"/>
    </location>
</feature>
<evidence type="ECO:0000313" key="4">
    <source>
        <dbReference type="Proteomes" id="UP000053105"/>
    </source>
</evidence>
<protein>
    <recommendedName>
        <fullName evidence="2">DUF7041 domain-containing protein</fullName>
    </recommendedName>
</protein>
<evidence type="ECO:0000259" key="2">
    <source>
        <dbReference type="Pfam" id="PF23055"/>
    </source>
</evidence>
<dbReference type="STRING" id="166423.A0A0M8ZXQ3"/>
<evidence type="ECO:0000313" key="3">
    <source>
        <dbReference type="EMBL" id="KOX73067.1"/>
    </source>
</evidence>
<dbReference type="InterPro" id="IPR055469">
    <property type="entry name" value="DUF7041"/>
</dbReference>
<dbReference type="EMBL" id="KQ435803">
    <property type="protein sequence ID" value="KOX73067.1"/>
    <property type="molecule type" value="Genomic_DNA"/>
</dbReference>
<reference evidence="3 4" key="1">
    <citation type="submission" date="2015-07" db="EMBL/GenBank/DDBJ databases">
        <title>The genome of Melipona quadrifasciata.</title>
        <authorList>
            <person name="Pan H."/>
            <person name="Kapheim K."/>
        </authorList>
    </citation>
    <scope>NUCLEOTIDE SEQUENCE [LARGE SCALE GENOMIC DNA]</scope>
    <source>
        <strain evidence="3">0111107301</strain>
        <tissue evidence="3">Whole body</tissue>
    </source>
</reference>
<dbReference type="PANTHER" id="PTHR33327:SF3">
    <property type="entry name" value="RNA-DIRECTED DNA POLYMERASE"/>
    <property type="match status" value="1"/>
</dbReference>
<dbReference type="Pfam" id="PF23055">
    <property type="entry name" value="DUF7041"/>
    <property type="match status" value="1"/>
</dbReference>
<gene>
    <name evidence="3" type="ORF">WN51_14554</name>
</gene>
<keyword evidence="4" id="KW-1185">Reference proteome</keyword>
<dbReference type="PANTHER" id="PTHR33327">
    <property type="entry name" value="ENDONUCLEASE"/>
    <property type="match status" value="1"/>
</dbReference>
<sequence length="263" mass="30653">MTTRSNTRAQVNEGTSTGSSAEFKLVPFWPERPELWFLRAEQKLALRNITDDQSKYDHVMDCLSWQQMDEVMDIIRRPPESGRYEALKEAILRRLTESQPRKLQRPLEREDIGDRKPSQFLRYIRTQAGEAVSDDFLKTLWAGRLPPLTRAVLAASNAPLDQLAVIADTIEENVQRTSTKSEGNEDKILRKIDEITVQMAEVYRRIDRRPPRQIARARSKSRTRQRSKSPAARNYCWYHWRFGKRSTKCRARSWVPGNGEAQH</sequence>
<evidence type="ECO:0000256" key="1">
    <source>
        <dbReference type="SAM" id="MobiDB-lite"/>
    </source>
</evidence>